<evidence type="ECO:0000313" key="1">
    <source>
        <dbReference type="EMBL" id="JAD80425.1"/>
    </source>
</evidence>
<dbReference type="EMBL" id="GBRH01217470">
    <property type="protein sequence ID" value="JAD80425.1"/>
    <property type="molecule type" value="Transcribed_RNA"/>
</dbReference>
<accession>A0A0A9D446</accession>
<dbReference type="AlphaFoldDB" id="A0A0A9D446"/>
<organism evidence="1">
    <name type="scientific">Arundo donax</name>
    <name type="common">Giant reed</name>
    <name type="synonym">Donax arundinaceus</name>
    <dbReference type="NCBI Taxonomy" id="35708"/>
    <lineage>
        <taxon>Eukaryota</taxon>
        <taxon>Viridiplantae</taxon>
        <taxon>Streptophyta</taxon>
        <taxon>Embryophyta</taxon>
        <taxon>Tracheophyta</taxon>
        <taxon>Spermatophyta</taxon>
        <taxon>Magnoliopsida</taxon>
        <taxon>Liliopsida</taxon>
        <taxon>Poales</taxon>
        <taxon>Poaceae</taxon>
        <taxon>PACMAD clade</taxon>
        <taxon>Arundinoideae</taxon>
        <taxon>Arundineae</taxon>
        <taxon>Arundo</taxon>
    </lineage>
</organism>
<proteinExistence type="predicted"/>
<protein>
    <submittedName>
        <fullName evidence="1">Uncharacterized protein</fullName>
    </submittedName>
</protein>
<reference evidence="1" key="2">
    <citation type="journal article" date="2015" name="Data Brief">
        <title>Shoot transcriptome of the giant reed, Arundo donax.</title>
        <authorList>
            <person name="Barrero R.A."/>
            <person name="Guerrero F.D."/>
            <person name="Moolhuijzen P."/>
            <person name="Goolsby J.A."/>
            <person name="Tidwell J."/>
            <person name="Bellgard S.E."/>
            <person name="Bellgard M.I."/>
        </authorList>
    </citation>
    <scope>NUCLEOTIDE SEQUENCE</scope>
    <source>
        <tissue evidence="1">Shoot tissue taken approximately 20 cm above the soil surface</tissue>
    </source>
</reference>
<name>A0A0A9D446_ARUDO</name>
<reference evidence="1" key="1">
    <citation type="submission" date="2014-09" db="EMBL/GenBank/DDBJ databases">
        <authorList>
            <person name="Magalhaes I.L.F."/>
            <person name="Oliveira U."/>
            <person name="Santos F.R."/>
            <person name="Vidigal T.H.D.A."/>
            <person name="Brescovit A.D."/>
            <person name="Santos A.J."/>
        </authorList>
    </citation>
    <scope>NUCLEOTIDE SEQUENCE</scope>
    <source>
        <tissue evidence="1">Shoot tissue taken approximately 20 cm above the soil surface</tissue>
    </source>
</reference>
<sequence length="247" mass="27466">MKCGHVIDVNGDIVATNNCAKLTVELEVGPDSMFASWVVGTVDVQPVVEGYYHHFTSGCSAHTARQTSWAVLAASQKVWVLPGTIDSMDLLVRSSDHCVFDQGKYVSSKHAVPFQPPWPPPRAGTTMLLWRVISLVEMIELKPWLGRLERPCIGGFILHRHGAITLPSSKKFQLACPVEDSACLHISVKMATDSNSLEIVKLQRKENDIERYFSLYFEVVILKGSLRGFASLVNATQFPVRVGLRRF</sequence>